<gene>
    <name evidence="4" type="ORF">EG359_10920</name>
    <name evidence="5" type="ORF">SAMN05421768_105106</name>
</gene>
<feature type="domain" description="Secretion system C-terminal sorting" evidence="3">
    <location>
        <begin position="198"/>
        <end position="249"/>
    </location>
</feature>
<dbReference type="RefSeq" id="WP_076354570.1">
    <property type="nucleotide sequence ID" value="NZ_CP033926.1"/>
</dbReference>
<sequence>MKKLYSLFATALCVTIAFAQTTIFNANFDDLNGTGGNDNIWTGNIGTNSLNNYSSAGWAFSGAGGAAQCIKAGSSNSVGAVTTPALNGLSGNATLTFKAAGYSSDNTRLTVTITGGGSISGTNSFTLVNSSFSEYSVTIVGGTSNTKLKFSAAATSKRFFIDEIKVVTEAGLAVHDAKLSTKTFVKNTSVDKEIYFGTKSDIKIFNVNGQILKTASVTENGSVNVENLQSGIYLVTGNINGNAVFERIIKR</sequence>
<evidence type="ECO:0000313" key="5">
    <source>
        <dbReference type="EMBL" id="SIS36186.1"/>
    </source>
</evidence>
<dbReference type="Gene3D" id="2.60.120.260">
    <property type="entry name" value="Galactose-binding domain-like"/>
    <property type="match status" value="1"/>
</dbReference>
<keyword evidence="7" id="KW-1185">Reference proteome</keyword>
<accession>A0A1N7IGN0</accession>
<keyword evidence="1 2" id="KW-0732">Signal</keyword>
<proteinExistence type="predicted"/>
<feature type="signal peptide" evidence="2">
    <location>
        <begin position="1"/>
        <end position="19"/>
    </location>
</feature>
<dbReference type="EMBL" id="CP033926">
    <property type="protein sequence ID" value="AZB00103.1"/>
    <property type="molecule type" value="Genomic_DNA"/>
</dbReference>
<dbReference type="Proteomes" id="UP000186106">
    <property type="component" value="Unassembled WGS sequence"/>
</dbReference>
<dbReference type="NCBIfam" id="TIGR04183">
    <property type="entry name" value="Por_Secre_tail"/>
    <property type="match status" value="1"/>
</dbReference>
<dbReference type="AlphaFoldDB" id="A0A1N7IGN0"/>
<dbReference type="InterPro" id="IPR026444">
    <property type="entry name" value="Secre_tail"/>
</dbReference>
<organism evidence="5 6">
    <name type="scientific">Chryseobacterium joostei</name>
    <dbReference type="NCBI Taxonomy" id="112234"/>
    <lineage>
        <taxon>Bacteria</taxon>
        <taxon>Pseudomonadati</taxon>
        <taxon>Bacteroidota</taxon>
        <taxon>Flavobacteriia</taxon>
        <taxon>Flavobacteriales</taxon>
        <taxon>Weeksellaceae</taxon>
        <taxon>Chryseobacterium group</taxon>
        <taxon>Chryseobacterium</taxon>
    </lineage>
</organism>
<evidence type="ECO:0000256" key="2">
    <source>
        <dbReference type="SAM" id="SignalP"/>
    </source>
</evidence>
<evidence type="ECO:0000313" key="4">
    <source>
        <dbReference type="EMBL" id="AZB00103.1"/>
    </source>
</evidence>
<feature type="chain" id="PRO_5044563461" evidence="2">
    <location>
        <begin position="20"/>
        <end position="251"/>
    </location>
</feature>
<dbReference type="Pfam" id="PF18962">
    <property type="entry name" value="Por_Secre_tail"/>
    <property type="match status" value="1"/>
</dbReference>
<protein>
    <submittedName>
        <fullName evidence="5">Por secretion system C-terminal sorting domain-containing protein</fullName>
    </submittedName>
    <submittedName>
        <fullName evidence="4">T9SS C-terminal target domain-containing protein</fullName>
    </submittedName>
</protein>
<dbReference type="Proteomes" id="UP000279541">
    <property type="component" value="Chromosome"/>
</dbReference>
<evidence type="ECO:0000259" key="3">
    <source>
        <dbReference type="Pfam" id="PF18962"/>
    </source>
</evidence>
<evidence type="ECO:0000313" key="7">
    <source>
        <dbReference type="Proteomes" id="UP000279541"/>
    </source>
</evidence>
<evidence type="ECO:0000313" key="6">
    <source>
        <dbReference type="Proteomes" id="UP000186106"/>
    </source>
</evidence>
<reference evidence="4 7" key="2">
    <citation type="submission" date="2018-11" db="EMBL/GenBank/DDBJ databases">
        <title>Proposal to divide the Flavobacteriaceae and reorganize its genera based on Amino Acid Identity values calculated from whole genome sequences.</title>
        <authorList>
            <person name="Nicholson A.C."/>
            <person name="Gulvik C.A."/>
            <person name="Whitney A.M."/>
            <person name="Humrighouse B.W."/>
            <person name="Bell M."/>
            <person name="Holmes B."/>
            <person name="Steigerwalt A.G."/>
            <person name="Villarma A."/>
            <person name="Sheth M."/>
            <person name="Batra D."/>
            <person name="Pryor J."/>
            <person name="Bernardet J.-F."/>
            <person name="Hugo C."/>
            <person name="Kampfer P."/>
            <person name="Newman J."/>
            <person name="McQuiston J.R."/>
        </authorList>
    </citation>
    <scope>NUCLEOTIDE SEQUENCE [LARGE SCALE GENOMIC DNA]</scope>
    <source>
        <strain evidence="4 7">DSM 16927</strain>
    </source>
</reference>
<evidence type="ECO:0000256" key="1">
    <source>
        <dbReference type="ARBA" id="ARBA00022729"/>
    </source>
</evidence>
<reference evidence="5 6" key="1">
    <citation type="submission" date="2017-01" db="EMBL/GenBank/DDBJ databases">
        <authorList>
            <person name="Mah S.A."/>
            <person name="Swanson W.J."/>
            <person name="Moy G.W."/>
            <person name="Vacquier V.D."/>
        </authorList>
    </citation>
    <scope>NUCLEOTIDE SEQUENCE [LARGE SCALE GENOMIC DNA]</scope>
    <source>
        <strain evidence="5 6">DSM 16927</strain>
    </source>
</reference>
<dbReference type="OrthoDB" id="1465721at2"/>
<dbReference type="KEGG" id="cjt:EG359_10920"/>
<dbReference type="STRING" id="112234.SAMN05421768_105106"/>
<name>A0A1N7IGN0_9FLAO</name>
<dbReference type="EMBL" id="FTNZ01000005">
    <property type="protein sequence ID" value="SIS36186.1"/>
    <property type="molecule type" value="Genomic_DNA"/>
</dbReference>